<dbReference type="Proteomes" id="UP000000630">
    <property type="component" value="Chromosome"/>
</dbReference>
<reference evidence="1 2" key="1">
    <citation type="journal article" date="2010" name="J. Bacteriol.">
        <title>Complete genome sequence of Anaplasma marginale subsp. centrale.</title>
        <authorList>
            <person name="Herndon D.R."/>
            <person name="Palmer G.H."/>
            <person name="Shkap V."/>
            <person name="Knowles D.P. Jr."/>
            <person name="Brayton K.A."/>
        </authorList>
    </citation>
    <scope>NUCLEOTIDE SEQUENCE [LARGE SCALE GENOMIC DNA]</scope>
    <source>
        <strain evidence="1 2">Israel</strain>
    </source>
</reference>
<dbReference type="EMBL" id="CP001759">
    <property type="protein sequence ID" value="ACZ48863.1"/>
    <property type="molecule type" value="Genomic_DNA"/>
</dbReference>
<keyword evidence="2" id="KW-1185">Reference proteome</keyword>
<protein>
    <submittedName>
        <fullName evidence="1">Outer membrane protein 9</fullName>
    </submittedName>
</protein>
<dbReference type="HOGENOM" id="CLU_2581999_0_0_5"/>
<dbReference type="KEGG" id="acn:ACIS_00179"/>
<accession>D1ATI5</accession>
<dbReference type="AlphaFoldDB" id="D1ATI5"/>
<gene>
    <name evidence="1" type="primary">omp9</name>
    <name evidence="1" type="ordered locus">ACIS_00179</name>
</gene>
<organism evidence="1 2">
    <name type="scientific">Anaplasma centrale (strain Israel)</name>
    <name type="common">Anaplasma marginale subsp. centrale (strain Israel)</name>
    <dbReference type="NCBI Taxonomy" id="574556"/>
    <lineage>
        <taxon>Bacteria</taxon>
        <taxon>Pseudomonadati</taxon>
        <taxon>Pseudomonadota</taxon>
        <taxon>Alphaproteobacteria</taxon>
        <taxon>Rickettsiales</taxon>
        <taxon>Anaplasmataceae</taxon>
        <taxon>Anaplasma</taxon>
    </lineage>
</organism>
<sequence length="80" mass="8311">MKCVAHSLQPPGGCGDTGFYLGFGLAPSFGGVSDFYAEVPGAADAALPYRKDAMLLVAETRPPLTLIGWELVPVQVASTL</sequence>
<evidence type="ECO:0000313" key="1">
    <source>
        <dbReference type="EMBL" id="ACZ48863.1"/>
    </source>
</evidence>
<evidence type="ECO:0000313" key="2">
    <source>
        <dbReference type="Proteomes" id="UP000000630"/>
    </source>
</evidence>
<proteinExistence type="predicted"/>
<dbReference type="STRING" id="574556.ACIS_00179"/>
<name>D1ATI5_ANACI</name>